<dbReference type="STRING" id="99656.SAMN05421659_10745"/>
<dbReference type="SUPFAM" id="SSF53850">
    <property type="entry name" value="Periplasmic binding protein-like II"/>
    <property type="match status" value="1"/>
</dbReference>
<sequence>MKIAIVSILVAIAIGITVFTCLVKKPETGVKTLTVYYVKNTAYFEEALTFYKQLNTKIVLNMVAFEKEEELSEKLATDMATGTGPDVILFSDSTTLDVYKSCKGDNFADLSSYFSKDETYTDDKYFKNVIENIKTDGKQYIVPFTFKFTAYGMKKSVADKLQIKNLDSPMTYKDFMNNVLSYQKKLHFKCFERVCRPTYKSW</sequence>
<keyword evidence="2" id="KW-1185">Reference proteome</keyword>
<organism evidence="1 2">
    <name type="scientific">[Clostridium] fimetarium</name>
    <dbReference type="NCBI Taxonomy" id="99656"/>
    <lineage>
        <taxon>Bacteria</taxon>
        <taxon>Bacillati</taxon>
        <taxon>Bacillota</taxon>
        <taxon>Clostridia</taxon>
        <taxon>Lachnospirales</taxon>
        <taxon>Lachnospiraceae</taxon>
    </lineage>
</organism>
<evidence type="ECO:0000313" key="2">
    <source>
        <dbReference type="Proteomes" id="UP000199701"/>
    </source>
</evidence>
<dbReference type="PANTHER" id="PTHR43649">
    <property type="entry name" value="ARABINOSE-BINDING PROTEIN-RELATED"/>
    <property type="match status" value="1"/>
</dbReference>
<dbReference type="Proteomes" id="UP000199701">
    <property type="component" value="Unassembled WGS sequence"/>
</dbReference>
<proteinExistence type="predicted"/>
<gene>
    <name evidence="1" type="ORF">SAMN05421659_10745</name>
</gene>
<dbReference type="EMBL" id="FOJI01000007">
    <property type="protein sequence ID" value="SEW22685.1"/>
    <property type="molecule type" value="Genomic_DNA"/>
</dbReference>
<name>A0A1I0Q6S3_9FIRM</name>
<dbReference type="AlphaFoldDB" id="A0A1I0Q6S3"/>
<accession>A0A1I0Q6S3</accession>
<dbReference type="Gene3D" id="3.40.190.10">
    <property type="entry name" value="Periplasmic binding protein-like II"/>
    <property type="match status" value="1"/>
</dbReference>
<dbReference type="InterPro" id="IPR006059">
    <property type="entry name" value="SBP"/>
</dbReference>
<reference evidence="1 2" key="1">
    <citation type="submission" date="2016-10" db="EMBL/GenBank/DDBJ databases">
        <authorList>
            <person name="de Groot N.N."/>
        </authorList>
    </citation>
    <scope>NUCLEOTIDE SEQUENCE [LARGE SCALE GENOMIC DNA]</scope>
    <source>
        <strain evidence="1 2">DSM 9179</strain>
    </source>
</reference>
<dbReference type="InterPro" id="IPR050490">
    <property type="entry name" value="Bact_solute-bd_prot1"/>
</dbReference>
<protein>
    <submittedName>
        <fullName evidence="1">Extracellular solute-binding protein</fullName>
    </submittedName>
</protein>
<dbReference type="Pfam" id="PF13416">
    <property type="entry name" value="SBP_bac_8"/>
    <property type="match status" value="1"/>
</dbReference>
<evidence type="ECO:0000313" key="1">
    <source>
        <dbReference type="EMBL" id="SEW22685.1"/>
    </source>
</evidence>